<keyword evidence="1" id="KW-0732">Signal</keyword>
<evidence type="ECO:0000256" key="1">
    <source>
        <dbReference type="SAM" id="SignalP"/>
    </source>
</evidence>
<accession>A0ABD7UWZ8</accession>
<evidence type="ECO:0000313" key="2">
    <source>
        <dbReference type="EMBL" id="VFA80856.1"/>
    </source>
</evidence>
<sequence length="156" mass="16275">MWGSGLVKRTRILFGAAAFGAAIATGVVTAAPANATLQAIAVDSLPGYGSSSNGSTNYAMYGAGCAYRLSVLVGDPRSAKSNLKVTDTVNGRTVTVYDRKPQTVEVKPIWRPATPGRHVLTATLDGAVKTRTVTVGAGIQLPQFIRNGTCFVLPTY</sequence>
<dbReference type="GeneID" id="60748099"/>
<gene>
    <name evidence="2" type="ORF">NCTC8139_00038</name>
</gene>
<dbReference type="Proteomes" id="UP000360750">
    <property type="component" value="Unassembled WGS sequence"/>
</dbReference>
<dbReference type="EMBL" id="CAACYD010000001">
    <property type="protein sequence ID" value="VFA80856.1"/>
    <property type="molecule type" value="Genomic_DNA"/>
</dbReference>
<comment type="caution">
    <text evidence="2">The sequence shown here is derived from an EMBL/GenBank/DDBJ whole genome shotgun (WGS) entry which is preliminary data.</text>
</comment>
<protein>
    <submittedName>
        <fullName evidence="2">Uncharacterized protein</fullName>
    </submittedName>
</protein>
<evidence type="ECO:0000313" key="3">
    <source>
        <dbReference type="Proteomes" id="UP000360750"/>
    </source>
</evidence>
<dbReference type="AlphaFoldDB" id="A0ABD7UWZ8"/>
<proteinExistence type="predicted"/>
<organism evidence="2 3">
    <name type="scientific">Gordonia paraffinivorans</name>
    <dbReference type="NCBI Taxonomy" id="175628"/>
    <lineage>
        <taxon>Bacteria</taxon>
        <taxon>Bacillati</taxon>
        <taxon>Actinomycetota</taxon>
        <taxon>Actinomycetes</taxon>
        <taxon>Mycobacteriales</taxon>
        <taxon>Gordoniaceae</taxon>
        <taxon>Gordonia</taxon>
    </lineage>
</organism>
<feature type="chain" id="PRO_5044859180" evidence="1">
    <location>
        <begin position="31"/>
        <end position="156"/>
    </location>
</feature>
<feature type="signal peptide" evidence="1">
    <location>
        <begin position="1"/>
        <end position="30"/>
    </location>
</feature>
<name>A0ABD7UWZ8_9ACTN</name>
<dbReference type="RefSeq" id="WP_131733128.1">
    <property type="nucleotide sequence ID" value="NZ_CAACYD010000001.1"/>
</dbReference>
<reference evidence="2 3" key="1">
    <citation type="submission" date="2019-02" db="EMBL/GenBank/DDBJ databases">
        <authorList>
            <consortium name="Pathogen Informatics"/>
        </authorList>
    </citation>
    <scope>NUCLEOTIDE SEQUENCE [LARGE SCALE GENOMIC DNA]</scope>
    <source>
        <strain evidence="2 3">3012STDY6756503</strain>
    </source>
</reference>